<dbReference type="InterPro" id="IPR013120">
    <property type="entry name" value="FAR_NAD-bd"/>
</dbReference>
<dbReference type="PROSITE" id="PS00455">
    <property type="entry name" value="AMP_BINDING"/>
    <property type="match status" value="1"/>
</dbReference>
<feature type="domain" description="Thioester reductase (TE)" evidence="5">
    <location>
        <begin position="680"/>
        <end position="921"/>
    </location>
</feature>
<feature type="compositionally biased region" description="Polar residues" evidence="3">
    <location>
        <begin position="8"/>
        <end position="17"/>
    </location>
</feature>
<feature type="domain" description="AMP-dependent synthetase/ligase" evidence="4">
    <location>
        <begin position="59"/>
        <end position="367"/>
    </location>
</feature>
<feature type="region of interest" description="Disordered" evidence="3">
    <location>
        <begin position="1"/>
        <end position="22"/>
    </location>
</feature>
<evidence type="ECO:0000313" key="7">
    <source>
        <dbReference type="Proteomes" id="UP000235023"/>
    </source>
</evidence>
<dbReference type="PANTHER" id="PTHR43439:SF2">
    <property type="entry name" value="ENZYME, PUTATIVE (JCVI)-RELATED"/>
    <property type="match status" value="1"/>
</dbReference>
<keyword evidence="7" id="KW-1185">Reference proteome</keyword>
<dbReference type="InterPro" id="IPR051414">
    <property type="entry name" value="Adenylate-forming_Reductase"/>
</dbReference>
<evidence type="ECO:0000256" key="3">
    <source>
        <dbReference type="SAM" id="MobiDB-lite"/>
    </source>
</evidence>
<dbReference type="Proteomes" id="UP000235023">
    <property type="component" value="Unassembled WGS sequence"/>
</dbReference>
<dbReference type="OrthoDB" id="329835at2759"/>
<evidence type="ECO:0000259" key="4">
    <source>
        <dbReference type="Pfam" id="PF00501"/>
    </source>
</evidence>
<dbReference type="SUPFAM" id="SSF56801">
    <property type="entry name" value="Acetyl-CoA synthetase-like"/>
    <property type="match status" value="1"/>
</dbReference>
<proteinExistence type="predicted"/>
<protein>
    <recommendedName>
        <fullName evidence="8">NRPS-like enzyme</fullName>
    </recommendedName>
</protein>
<gene>
    <name evidence="6" type="ORF">BDW42DRAFT_189877</name>
</gene>
<dbReference type="EMBL" id="KZ559496">
    <property type="protein sequence ID" value="PLN86966.1"/>
    <property type="molecule type" value="Genomic_DNA"/>
</dbReference>
<dbReference type="InterPro" id="IPR000873">
    <property type="entry name" value="AMP-dep_synth/lig_dom"/>
</dbReference>
<dbReference type="SUPFAM" id="SSF51735">
    <property type="entry name" value="NAD(P)-binding Rossmann-fold domains"/>
    <property type="match status" value="1"/>
</dbReference>
<evidence type="ECO:0008006" key="8">
    <source>
        <dbReference type="Google" id="ProtNLM"/>
    </source>
</evidence>
<dbReference type="InterPro" id="IPR020845">
    <property type="entry name" value="AMP-binding_CS"/>
</dbReference>
<organism evidence="6 7">
    <name type="scientific">Aspergillus taichungensis</name>
    <dbReference type="NCBI Taxonomy" id="482145"/>
    <lineage>
        <taxon>Eukaryota</taxon>
        <taxon>Fungi</taxon>
        <taxon>Dikarya</taxon>
        <taxon>Ascomycota</taxon>
        <taxon>Pezizomycotina</taxon>
        <taxon>Eurotiomycetes</taxon>
        <taxon>Eurotiomycetidae</taxon>
        <taxon>Eurotiales</taxon>
        <taxon>Aspergillaceae</taxon>
        <taxon>Aspergillus</taxon>
        <taxon>Aspergillus subgen. Circumdati</taxon>
    </lineage>
</organism>
<evidence type="ECO:0000313" key="6">
    <source>
        <dbReference type="EMBL" id="PLN86966.1"/>
    </source>
</evidence>
<dbReference type="Gene3D" id="3.40.50.720">
    <property type="entry name" value="NAD(P)-binding Rossmann-like Domain"/>
    <property type="match status" value="1"/>
</dbReference>
<name>A0A2J5IA88_9EURO</name>
<keyword evidence="1" id="KW-0596">Phosphopantetheine</keyword>
<evidence type="ECO:0000256" key="2">
    <source>
        <dbReference type="ARBA" id="ARBA00022553"/>
    </source>
</evidence>
<keyword evidence="2" id="KW-0597">Phosphoprotein</keyword>
<evidence type="ECO:0000256" key="1">
    <source>
        <dbReference type="ARBA" id="ARBA00022450"/>
    </source>
</evidence>
<evidence type="ECO:0000259" key="5">
    <source>
        <dbReference type="Pfam" id="PF07993"/>
    </source>
</evidence>
<dbReference type="PANTHER" id="PTHR43439">
    <property type="entry name" value="PHENYLACETATE-COENZYME A LIGASE"/>
    <property type="match status" value="1"/>
</dbReference>
<dbReference type="InterPro" id="IPR036291">
    <property type="entry name" value="NAD(P)-bd_dom_sf"/>
</dbReference>
<dbReference type="Pfam" id="PF00501">
    <property type="entry name" value="AMP-binding"/>
    <property type="match status" value="1"/>
</dbReference>
<dbReference type="AlphaFoldDB" id="A0A2J5IA88"/>
<reference evidence="7" key="1">
    <citation type="submission" date="2017-12" db="EMBL/GenBank/DDBJ databases">
        <authorList>
            <consortium name="DOE Joint Genome Institute"/>
            <person name="Mondo S.J."/>
            <person name="Kjaerbolling I."/>
            <person name="Vesth T.C."/>
            <person name="Frisvad J.C."/>
            <person name="Nybo J.L."/>
            <person name="Theobald S."/>
            <person name="Kuo A."/>
            <person name="Bowyer P."/>
            <person name="Matsuda Y."/>
            <person name="Lyhne E.K."/>
            <person name="Kogle M.E."/>
            <person name="Clum A."/>
            <person name="Lipzen A."/>
            <person name="Salamov A."/>
            <person name="Ngan C.Y."/>
            <person name="Daum C."/>
            <person name="Chiniquy J."/>
            <person name="Barry K."/>
            <person name="LaButti K."/>
            <person name="Haridas S."/>
            <person name="Simmons B.A."/>
            <person name="Magnuson J.K."/>
            <person name="Mortensen U.H."/>
            <person name="Larsen T.O."/>
            <person name="Grigoriev I.V."/>
            <person name="Baker S.E."/>
            <person name="Andersen M.R."/>
            <person name="Nordberg H.P."/>
            <person name="Cantor M.N."/>
            <person name="Hua S.X."/>
        </authorList>
    </citation>
    <scope>NUCLEOTIDE SEQUENCE [LARGE SCALE GENOMIC DNA]</scope>
    <source>
        <strain evidence="7">IBT 19404</strain>
    </source>
</reference>
<dbReference type="InterPro" id="IPR042099">
    <property type="entry name" value="ANL_N_sf"/>
</dbReference>
<dbReference type="Pfam" id="PF07993">
    <property type="entry name" value="NAD_binding_4"/>
    <property type="match status" value="1"/>
</dbReference>
<accession>A0A2J5IA88</accession>
<dbReference type="Pfam" id="PF23562">
    <property type="entry name" value="AMP-binding_C_3"/>
    <property type="match status" value="1"/>
</dbReference>
<sequence>MAPGLNSAIATSPSPSQGPFHRAPICLEESKKGPNESHSLPDLIQFNADHNPDHLFAIQAAKRGPEPMLNLDQVTFRALHHAVLACREWLATNYSKEKQNRPVAILMESGLGLFIYLAALLSMEVPVLLLSARLGTAAIHHLLGKTGCRAILVSHQTLTTATQSITETPVEVLSAHRYVDFLTWPKDCITHPRLPSVPRDHDRPGSLILHSSGTTGLPKPIHLTHRYILGYAACHHLSPEDSVGCINVSTLPLYHGFGLLAPCLSLSVGKPCCLPPSSTIPSATLTVDLLRSVKARSLMTVPSIVAEMAALADPIAIETLRTLDFVAVGGGAIQQDVGKSLHGRGVPLLGHYGATEIGALAPIFCPDATYDWRWLRLRSDLGLQLQAAESAGDGWTLVGHPFGWGRSFEVQDLLERRPVNTAGAVEVRIRGRRDDVIVLATGEKVLPQLMEESLTSTEGIKTAVVVGDHRETVGLLIEPQDRLVPSQHSAFLDQVWPSIDELNHRVDRHARIPSPRAVIIMTGDKALPRSDKGSIMRSEVHRLFAEEISQIDAVLSEVPAMNPRNLLESLRVIVQTCAGDRLNHYIPGDQDLFELGMDSLEVSRLARHLNSIPNKTAFPGLPDKVRPDFIYQHPTLSSLVVTITGDRAQSTESDQAGRMLSMIESARRNLGPAGGSVILLTGSTGTLGAHLLATLCRSRKVRQIVCVNRPRPGLQAHAQQENACRAKGVQVPECARDKVTYIQAATHESHLGLSPEQYTTLAASVTHIIHNAWPMDFQRHLSSFRPQVQSVCRLIQLTEDIHQLRPHARPRVVFTSSIAVARHYPNGEVPETRMANPECTVAMGYAEAKWVCEGLLDDAAQSDCFVPAIVRLGQLSGSTGSGFWSKTEHIPTLISASVKIGALPQVKGIYSWLPVDIAAAVVAQITLSSSPCRYYHVENPIRQPWSDLLVMLRAELGLSTVPYEDWIMRATQAGELAHLERFYRHDFLSLAGGEIRLQTVAAREASRALRSCGGVGVDVVKKYLQSWRDQGAIPLK</sequence>
<dbReference type="Gene3D" id="3.40.50.12780">
    <property type="entry name" value="N-terminal domain of ligase-like"/>
    <property type="match status" value="1"/>
</dbReference>